<gene>
    <name evidence="2" type="primary">LOC106744839</name>
</gene>
<dbReference type="KEGG" id="dqu:106744839"/>
<protein>
    <submittedName>
        <fullName evidence="2">Uncharacterized protein LOC106744839</fullName>
    </submittedName>
</protein>
<dbReference type="Proteomes" id="UP000515204">
    <property type="component" value="Unplaced"/>
</dbReference>
<dbReference type="GeneID" id="106744839"/>
<accession>A0A6P3XAT7</accession>
<evidence type="ECO:0000313" key="2">
    <source>
        <dbReference type="RefSeq" id="XP_014475372.1"/>
    </source>
</evidence>
<evidence type="ECO:0000313" key="1">
    <source>
        <dbReference type="Proteomes" id="UP000515204"/>
    </source>
</evidence>
<keyword evidence="1" id="KW-1185">Reference proteome</keyword>
<name>A0A6P3XAT7_DINQU</name>
<proteinExistence type="predicted"/>
<organism evidence="1 2">
    <name type="scientific">Dinoponera quadriceps</name>
    <name type="common">South American ant</name>
    <dbReference type="NCBI Taxonomy" id="609295"/>
    <lineage>
        <taxon>Eukaryota</taxon>
        <taxon>Metazoa</taxon>
        <taxon>Ecdysozoa</taxon>
        <taxon>Arthropoda</taxon>
        <taxon>Hexapoda</taxon>
        <taxon>Insecta</taxon>
        <taxon>Pterygota</taxon>
        <taxon>Neoptera</taxon>
        <taxon>Endopterygota</taxon>
        <taxon>Hymenoptera</taxon>
        <taxon>Apocrita</taxon>
        <taxon>Aculeata</taxon>
        <taxon>Formicoidea</taxon>
        <taxon>Formicidae</taxon>
        <taxon>Ponerinae</taxon>
        <taxon>Ponerini</taxon>
        <taxon>Dinoponera</taxon>
    </lineage>
</organism>
<dbReference type="AlphaFoldDB" id="A0A6P3XAT7"/>
<sequence length="116" mass="13468">MAMFLRVRHDGRMYVEGYKKVSFVSFVRLIKLSQRIRPGHTELNPQCHAYSRYTRATVQVSRLRTCTCSPRDGTLTMLISLADNTCTGLTYRPQFWVQVHTNMATIRLQRATVRSL</sequence>
<reference evidence="2" key="1">
    <citation type="submission" date="2025-08" db="UniProtKB">
        <authorList>
            <consortium name="RefSeq"/>
        </authorList>
    </citation>
    <scope>IDENTIFICATION</scope>
</reference>
<dbReference type="RefSeq" id="XP_014475372.1">
    <property type="nucleotide sequence ID" value="XM_014619886.1"/>
</dbReference>